<comment type="caution">
    <text evidence="1">The sequence shown here is derived from an EMBL/GenBank/DDBJ whole genome shotgun (WGS) entry which is preliminary data.</text>
</comment>
<reference evidence="1 2" key="1">
    <citation type="submission" date="2019-05" db="EMBL/GenBank/DDBJ databases">
        <title>Another draft genome of Portunus trituberculatus and its Hox gene families provides insights of decapod evolution.</title>
        <authorList>
            <person name="Jeong J.-H."/>
            <person name="Song I."/>
            <person name="Kim S."/>
            <person name="Choi T."/>
            <person name="Kim D."/>
            <person name="Ryu S."/>
            <person name="Kim W."/>
        </authorList>
    </citation>
    <scope>NUCLEOTIDE SEQUENCE [LARGE SCALE GENOMIC DNA]</scope>
    <source>
        <tissue evidence="1">Muscle</tissue>
    </source>
</reference>
<accession>A0A5B7F3L3</accession>
<evidence type="ECO:0000313" key="2">
    <source>
        <dbReference type="Proteomes" id="UP000324222"/>
    </source>
</evidence>
<organism evidence="1 2">
    <name type="scientific">Portunus trituberculatus</name>
    <name type="common">Swimming crab</name>
    <name type="synonym">Neptunus trituberculatus</name>
    <dbReference type="NCBI Taxonomy" id="210409"/>
    <lineage>
        <taxon>Eukaryota</taxon>
        <taxon>Metazoa</taxon>
        <taxon>Ecdysozoa</taxon>
        <taxon>Arthropoda</taxon>
        <taxon>Crustacea</taxon>
        <taxon>Multicrustacea</taxon>
        <taxon>Malacostraca</taxon>
        <taxon>Eumalacostraca</taxon>
        <taxon>Eucarida</taxon>
        <taxon>Decapoda</taxon>
        <taxon>Pleocyemata</taxon>
        <taxon>Brachyura</taxon>
        <taxon>Eubrachyura</taxon>
        <taxon>Portunoidea</taxon>
        <taxon>Portunidae</taxon>
        <taxon>Portuninae</taxon>
        <taxon>Portunus</taxon>
    </lineage>
</organism>
<keyword evidence="2" id="KW-1185">Reference proteome</keyword>
<evidence type="ECO:0000313" key="1">
    <source>
        <dbReference type="EMBL" id="MPC40137.1"/>
    </source>
</evidence>
<proteinExistence type="predicted"/>
<dbReference type="Proteomes" id="UP000324222">
    <property type="component" value="Unassembled WGS sequence"/>
</dbReference>
<dbReference type="AlphaFoldDB" id="A0A5B7F3L3"/>
<sequence length="100" mass="11001">MRSSTEGANLIFPSVLEHSTVPFTHLRLPPTLHLDSLSAPPLTHLAPLPVPPLLPPMLYSPQQDPQRTALQHEWRGRVETRRCSIKALSTPPPLSVSSEG</sequence>
<dbReference type="EMBL" id="VSRR010004595">
    <property type="protein sequence ID" value="MPC40137.1"/>
    <property type="molecule type" value="Genomic_DNA"/>
</dbReference>
<name>A0A5B7F3L3_PORTR</name>
<gene>
    <name evidence="1" type="ORF">E2C01_033692</name>
</gene>
<protein>
    <submittedName>
        <fullName evidence="1">Uncharacterized protein</fullName>
    </submittedName>
</protein>